<evidence type="ECO:0000313" key="3">
    <source>
        <dbReference type="Proteomes" id="UP000494222"/>
    </source>
</evidence>
<protein>
    <submittedName>
        <fullName evidence="2">Uncharacterized protein</fullName>
    </submittedName>
</protein>
<dbReference type="AlphaFoldDB" id="A0A6P2LA83"/>
<evidence type="ECO:0000313" key="2">
    <source>
        <dbReference type="EMBL" id="VWB65459.1"/>
    </source>
</evidence>
<name>A0A6P2LA83_9BURK</name>
<evidence type="ECO:0000256" key="1">
    <source>
        <dbReference type="SAM" id="MobiDB-lite"/>
    </source>
</evidence>
<feature type="compositionally biased region" description="Basic and acidic residues" evidence="1">
    <location>
        <begin position="194"/>
        <end position="204"/>
    </location>
</feature>
<organism evidence="2 3">
    <name type="scientific">Burkholderia latens</name>
    <dbReference type="NCBI Taxonomy" id="488446"/>
    <lineage>
        <taxon>Bacteria</taxon>
        <taxon>Pseudomonadati</taxon>
        <taxon>Pseudomonadota</taxon>
        <taxon>Betaproteobacteria</taxon>
        <taxon>Burkholderiales</taxon>
        <taxon>Burkholderiaceae</taxon>
        <taxon>Burkholderia</taxon>
        <taxon>Burkholderia cepacia complex</taxon>
    </lineage>
</organism>
<dbReference type="Proteomes" id="UP000494222">
    <property type="component" value="Unassembled WGS sequence"/>
</dbReference>
<feature type="compositionally biased region" description="Low complexity" evidence="1">
    <location>
        <begin position="205"/>
        <end position="222"/>
    </location>
</feature>
<accession>A0A6P2LA83</accession>
<sequence>MNSLPLVPVEGTLARPRATPLDGVPPFGREWTFRGLSGARSGNGCLATLTTSCIDIDAPHRACRWQPLPATSPSGGVPAIAPGATRRNIQRAGGRAQDRRALRVACWSVGALGIIGWLVAAHEPFPAFAPAPAMQAAATVPEHIAQSAETMRAATVPRTKPASAPTQQTAARPVAESSGPAPRASGALPKTAPRRADARSEVRRVAAASPPQLSPLSQPSSPHLRAGQRMTLRRAAEPSTTQYASRAPSRDHLAPPSRPHAPPQSLDDPLTLIAMAHALDAARPAQPAHSPAADFDWTAQLSHRRLSDTRGTPAR</sequence>
<feature type="region of interest" description="Disordered" evidence="1">
    <location>
        <begin position="149"/>
        <end position="315"/>
    </location>
</feature>
<gene>
    <name evidence="2" type="ORF">BLA24064_03043</name>
</gene>
<dbReference type="EMBL" id="CABVPL010000019">
    <property type="protein sequence ID" value="VWB65459.1"/>
    <property type="molecule type" value="Genomic_DNA"/>
</dbReference>
<reference evidence="2 3" key="1">
    <citation type="submission" date="2019-09" db="EMBL/GenBank/DDBJ databases">
        <authorList>
            <person name="Depoorter E."/>
        </authorList>
    </citation>
    <scope>NUCLEOTIDE SEQUENCE [LARGE SCALE GENOMIC DNA]</scope>
    <source>
        <strain evidence="2">LMG 24064</strain>
    </source>
</reference>
<proteinExistence type="predicted"/>